<dbReference type="AlphaFoldDB" id="A0A382X5F6"/>
<evidence type="ECO:0000313" key="2">
    <source>
        <dbReference type="EMBL" id="SVD65491.1"/>
    </source>
</evidence>
<feature type="non-terminal residue" evidence="2">
    <location>
        <position position="27"/>
    </location>
</feature>
<accession>A0A382X5F6</accession>
<name>A0A382X5F6_9ZZZZ</name>
<gene>
    <name evidence="2" type="ORF">METZ01_LOCUS418345</name>
</gene>
<protein>
    <submittedName>
        <fullName evidence="2">Uncharacterized protein</fullName>
    </submittedName>
</protein>
<feature type="compositionally biased region" description="Polar residues" evidence="1">
    <location>
        <begin position="1"/>
        <end position="10"/>
    </location>
</feature>
<proteinExistence type="predicted"/>
<organism evidence="2">
    <name type="scientific">marine metagenome</name>
    <dbReference type="NCBI Taxonomy" id="408172"/>
    <lineage>
        <taxon>unclassified sequences</taxon>
        <taxon>metagenomes</taxon>
        <taxon>ecological metagenomes</taxon>
    </lineage>
</organism>
<dbReference type="EMBL" id="UINC01164566">
    <property type="protein sequence ID" value="SVD65491.1"/>
    <property type="molecule type" value="Genomic_DNA"/>
</dbReference>
<feature type="region of interest" description="Disordered" evidence="1">
    <location>
        <begin position="1"/>
        <end position="27"/>
    </location>
</feature>
<reference evidence="2" key="1">
    <citation type="submission" date="2018-05" db="EMBL/GenBank/DDBJ databases">
        <authorList>
            <person name="Lanie J.A."/>
            <person name="Ng W.-L."/>
            <person name="Kazmierczak K.M."/>
            <person name="Andrzejewski T.M."/>
            <person name="Davidsen T.M."/>
            <person name="Wayne K.J."/>
            <person name="Tettelin H."/>
            <person name="Glass J.I."/>
            <person name="Rusch D."/>
            <person name="Podicherti R."/>
            <person name="Tsui H.-C.T."/>
            <person name="Winkler M.E."/>
        </authorList>
    </citation>
    <scope>NUCLEOTIDE SEQUENCE</scope>
</reference>
<evidence type="ECO:0000256" key="1">
    <source>
        <dbReference type="SAM" id="MobiDB-lite"/>
    </source>
</evidence>
<sequence length="27" mass="2827">MASGSGSLNEQVRDNFLALDQHAHTGA</sequence>